<dbReference type="InterPro" id="IPR013783">
    <property type="entry name" value="Ig-like_fold"/>
</dbReference>
<evidence type="ECO:0000256" key="8">
    <source>
        <dbReference type="RuleBase" id="RU003918"/>
    </source>
</evidence>
<accession>A0ABD7JZ14</accession>
<evidence type="ECO:0000256" key="4">
    <source>
        <dbReference type="ARBA" id="ARBA00022729"/>
    </source>
</evidence>
<dbReference type="PRINTS" id="PR00969">
    <property type="entry name" value="CHAPERONPILI"/>
</dbReference>
<evidence type="ECO:0000256" key="7">
    <source>
        <dbReference type="ARBA" id="ARBA00023319"/>
    </source>
</evidence>
<evidence type="ECO:0000256" key="1">
    <source>
        <dbReference type="ARBA" id="ARBA00004418"/>
    </source>
</evidence>
<dbReference type="SUPFAM" id="SSF49584">
    <property type="entry name" value="Periplasmic chaperone C-domain"/>
    <property type="match status" value="1"/>
</dbReference>
<dbReference type="Gene3D" id="2.60.40.10">
    <property type="entry name" value="Immunoglobulins"/>
    <property type="match status" value="2"/>
</dbReference>
<evidence type="ECO:0000256" key="6">
    <source>
        <dbReference type="ARBA" id="ARBA00023186"/>
    </source>
</evidence>
<dbReference type="InterPro" id="IPR008962">
    <property type="entry name" value="PapD-like_sf"/>
</dbReference>
<dbReference type="Pfam" id="PF02753">
    <property type="entry name" value="PapD_C"/>
    <property type="match status" value="1"/>
</dbReference>
<organism evidence="12 13">
    <name type="scientific">Pseudomonas aeruginosa</name>
    <dbReference type="NCBI Taxonomy" id="287"/>
    <lineage>
        <taxon>Bacteria</taxon>
        <taxon>Pseudomonadati</taxon>
        <taxon>Pseudomonadota</taxon>
        <taxon>Gammaproteobacteria</taxon>
        <taxon>Pseudomonadales</taxon>
        <taxon>Pseudomonadaceae</taxon>
        <taxon>Pseudomonas</taxon>
    </lineage>
</organism>
<dbReference type="InterPro" id="IPR016147">
    <property type="entry name" value="Pili_assmbl_chaperone_N"/>
</dbReference>
<dbReference type="InterPro" id="IPR018046">
    <property type="entry name" value="Pili_assmbl_chaperone_CS"/>
</dbReference>
<evidence type="ECO:0000256" key="9">
    <source>
        <dbReference type="SAM" id="SignalP"/>
    </source>
</evidence>
<dbReference type="RefSeq" id="WP_053806568.1">
    <property type="nucleotide sequence ID" value="NZ_LFXS01000005.1"/>
</dbReference>
<feature type="domain" description="Pili assembly chaperone N-terminal" evidence="10">
    <location>
        <begin position="30"/>
        <end position="150"/>
    </location>
</feature>
<sequence>MASPMHNVLLSWVAASAVVFALGVSPAEAGLVAQGTRVVFPGNEREVTLRVNNTSSVPVLAQAWIDDGREDVPPEQLNMPFSITPAVARVEPNGGLVLRVAYLGTALPKDRESVFWLNILEVPPRDESDENALQFSFRSRLKLFFRPSQLKSAESAPEKLRWKLVGSAGRSPVVRVDNPTPYFVSFSDVEVLVDGRAVSIGTGMVSPFSRKDFGAKKNMPLDSRNASVRFEVINDYGGRSTLERALGE</sequence>
<keyword evidence="4 9" id="KW-0732">Signal</keyword>
<evidence type="ECO:0000256" key="3">
    <source>
        <dbReference type="ARBA" id="ARBA00022558"/>
    </source>
</evidence>
<dbReference type="InterPro" id="IPR050643">
    <property type="entry name" value="Periplasmic_pilus_chap"/>
</dbReference>
<feature type="signal peptide" evidence="9">
    <location>
        <begin position="1"/>
        <end position="29"/>
    </location>
</feature>
<dbReference type="PROSITE" id="PS00635">
    <property type="entry name" value="PILI_CHAPERONE"/>
    <property type="match status" value="1"/>
</dbReference>
<evidence type="ECO:0000313" key="12">
    <source>
        <dbReference type="EMBL" id="RTS42521.1"/>
    </source>
</evidence>
<dbReference type="AlphaFoldDB" id="A0ABD7JZ14"/>
<dbReference type="InterPro" id="IPR016148">
    <property type="entry name" value="Pili_assmbl_chaperone_C"/>
</dbReference>
<keyword evidence="5" id="KW-0574">Periplasm</keyword>
<dbReference type="InterPro" id="IPR001829">
    <property type="entry name" value="Pili_assmbl_chaperone_bac"/>
</dbReference>
<keyword evidence="6 8" id="KW-0143">Chaperone</keyword>
<comment type="caution">
    <text evidence="12">The sequence shown here is derived from an EMBL/GenBank/DDBJ whole genome shotgun (WGS) entry which is preliminary data.</text>
</comment>
<dbReference type="PANTHER" id="PTHR30251:SF2">
    <property type="entry name" value="FIMBRIAL CHAPERONE YADV-RELATED"/>
    <property type="match status" value="1"/>
</dbReference>
<dbReference type="EMBL" id="RXTL01000030">
    <property type="protein sequence ID" value="RTS42521.1"/>
    <property type="molecule type" value="Genomic_DNA"/>
</dbReference>
<evidence type="ECO:0000313" key="13">
    <source>
        <dbReference type="Proteomes" id="UP000276985"/>
    </source>
</evidence>
<feature type="domain" description="Pili assembly chaperone C-terminal" evidence="11">
    <location>
        <begin position="176"/>
        <end position="240"/>
    </location>
</feature>
<proteinExistence type="inferred from homology"/>
<evidence type="ECO:0000259" key="10">
    <source>
        <dbReference type="Pfam" id="PF00345"/>
    </source>
</evidence>
<dbReference type="SUPFAM" id="SSF49354">
    <property type="entry name" value="PapD-like"/>
    <property type="match status" value="1"/>
</dbReference>
<reference evidence="12 13" key="1">
    <citation type="submission" date="2018-12" db="EMBL/GenBank/DDBJ databases">
        <title>Pseudomonas aeruginosa Diversity Panel.</title>
        <authorList>
            <person name="Snesrud E."/>
            <person name="Mcgann P."/>
        </authorList>
    </citation>
    <scope>NUCLEOTIDE SEQUENCE [LARGE SCALE GENOMIC DNA]</scope>
    <source>
        <strain evidence="12 13">MRSN6241</strain>
    </source>
</reference>
<dbReference type="InterPro" id="IPR036316">
    <property type="entry name" value="Pili_assmbl_chap_C_dom_sf"/>
</dbReference>
<evidence type="ECO:0000259" key="11">
    <source>
        <dbReference type="Pfam" id="PF02753"/>
    </source>
</evidence>
<name>A0ABD7JZ14_PSEAI</name>
<protein>
    <submittedName>
        <fullName evidence="12">Molecular chaperone</fullName>
    </submittedName>
</protein>
<dbReference type="Proteomes" id="UP000276985">
    <property type="component" value="Unassembled WGS sequence"/>
</dbReference>
<keyword evidence="7" id="KW-0393">Immunoglobulin domain</keyword>
<comment type="similarity">
    <text evidence="2 8">Belongs to the periplasmic pilus chaperone family.</text>
</comment>
<comment type="subcellular location">
    <subcellularLocation>
        <location evidence="1 8">Periplasm</location>
    </subcellularLocation>
</comment>
<gene>
    <name evidence="12" type="ORF">DY940_23165</name>
</gene>
<dbReference type="Pfam" id="PF00345">
    <property type="entry name" value="PapD_N"/>
    <property type="match status" value="1"/>
</dbReference>
<evidence type="ECO:0000256" key="2">
    <source>
        <dbReference type="ARBA" id="ARBA00007399"/>
    </source>
</evidence>
<dbReference type="GO" id="GO:0042597">
    <property type="term" value="C:periplasmic space"/>
    <property type="evidence" value="ECO:0007669"/>
    <property type="project" value="UniProtKB-SubCell"/>
</dbReference>
<keyword evidence="3" id="KW-1029">Fimbrium biogenesis</keyword>
<feature type="chain" id="PRO_5044780763" evidence="9">
    <location>
        <begin position="30"/>
        <end position="248"/>
    </location>
</feature>
<dbReference type="PANTHER" id="PTHR30251">
    <property type="entry name" value="PILUS ASSEMBLY CHAPERONE"/>
    <property type="match status" value="1"/>
</dbReference>
<evidence type="ECO:0000256" key="5">
    <source>
        <dbReference type="ARBA" id="ARBA00022764"/>
    </source>
</evidence>